<keyword evidence="2 8" id="KW-0812">Transmembrane</keyword>
<reference evidence="10 11" key="1">
    <citation type="submission" date="2013-10" db="EMBL/GenBank/DDBJ databases">
        <title>Complete genome sequence of Corynebacterium lactis DSM 45799(T), isolated from raw cow milk.</title>
        <authorList>
            <person name="Ruckert C."/>
            <person name="Albersmeier A."/>
            <person name="Lipski A."/>
            <person name="Kalinowski J."/>
        </authorList>
    </citation>
    <scope>NUCLEOTIDE SEQUENCE [LARGE SCALE GENOMIC DNA]</scope>
    <source>
        <strain evidence="10 11">RW2-5</strain>
    </source>
</reference>
<dbReference type="RefSeq" id="WP_053411395.1">
    <property type="nucleotide sequence ID" value="NZ_CP006841.1"/>
</dbReference>
<keyword evidence="4" id="KW-1278">Translocase</keyword>
<dbReference type="Gene3D" id="3.40.1110.10">
    <property type="entry name" value="Calcium-transporting ATPase, cytoplasmic domain N"/>
    <property type="match status" value="1"/>
</dbReference>
<feature type="transmembrane region" description="Helical" evidence="8">
    <location>
        <begin position="482"/>
        <end position="501"/>
    </location>
</feature>
<protein>
    <submittedName>
        <fullName evidence="10">Cation-transporting ATPase</fullName>
    </submittedName>
</protein>
<feature type="transmembrane region" description="Helical" evidence="8">
    <location>
        <begin position="457"/>
        <end position="476"/>
    </location>
</feature>
<dbReference type="SUPFAM" id="SSF56784">
    <property type="entry name" value="HAD-like"/>
    <property type="match status" value="1"/>
</dbReference>
<accession>A0A0K2GXU7</accession>
<dbReference type="GO" id="GO:0000166">
    <property type="term" value="F:nucleotide binding"/>
    <property type="evidence" value="ECO:0007669"/>
    <property type="project" value="InterPro"/>
</dbReference>
<keyword evidence="6 8" id="KW-0472">Membrane</keyword>
<feature type="domain" description="P-type ATPase A" evidence="9">
    <location>
        <begin position="336"/>
        <end position="436"/>
    </location>
</feature>
<dbReference type="Gene3D" id="2.70.150.10">
    <property type="entry name" value="Calcium-transporting ATPase, cytoplasmic transduction domain A"/>
    <property type="match status" value="1"/>
</dbReference>
<evidence type="ECO:0000256" key="4">
    <source>
        <dbReference type="ARBA" id="ARBA00022967"/>
    </source>
</evidence>
<evidence type="ECO:0000256" key="8">
    <source>
        <dbReference type="SAM" id="Phobius"/>
    </source>
</evidence>
<evidence type="ECO:0000256" key="2">
    <source>
        <dbReference type="ARBA" id="ARBA00022692"/>
    </source>
</evidence>
<dbReference type="Proteomes" id="UP000058446">
    <property type="component" value="Chromosome"/>
</dbReference>
<dbReference type="PANTHER" id="PTHR43520">
    <property type="entry name" value="ATP7, ISOFORM B"/>
    <property type="match status" value="1"/>
</dbReference>
<dbReference type="OrthoDB" id="4423159at2"/>
<evidence type="ECO:0000256" key="7">
    <source>
        <dbReference type="SAM" id="MobiDB-lite"/>
    </source>
</evidence>
<evidence type="ECO:0000259" key="9">
    <source>
        <dbReference type="Pfam" id="PF00122"/>
    </source>
</evidence>
<dbReference type="KEGG" id="clw:CLAC_01450"/>
<gene>
    <name evidence="10" type="ORF">CLAC_01450</name>
</gene>
<dbReference type="InterPro" id="IPR036412">
    <property type="entry name" value="HAD-like_sf"/>
</dbReference>
<keyword evidence="11" id="KW-1185">Reference proteome</keyword>
<evidence type="ECO:0000256" key="3">
    <source>
        <dbReference type="ARBA" id="ARBA00022723"/>
    </source>
</evidence>
<dbReference type="AlphaFoldDB" id="A0A0K2GXU7"/>
<dbReference type="GO" id="GO:0043682">
    <property type="term" value="F:P-type divalent copper transporter activity"/>
    <property type="evidence" value="ECO:0007669"/>
    <property type="project" value="TreeGrafter"/>
</dbReference>
<evidence type="ECO:0000256" key="6">
    <source>
        <dbReference type="ARBA" id="ARBA00023136"/>
    </source>
</evidence>
<dbReference type="GO" id="GO:0055070">
    <property type="term" value="P:copper ion homeostasis"/>
    <property type="evidence" value="ECO:0007669"/>
    <property type="project" value="TreeGrafter"/>
</dbReference>
<evidence type="ECO:0000256" key="5">
    <source>
        <dbReference type="ARBA" id="ARBA00022989"/>
    </source>
</evidence>
<dbReference type="Pfam" id="PF00702">
    <property type="entry name" value="Hydrolase"/>
    <property type="match status" value="1"/>
</dbReference>
<dbReference type="GO" id="GO:0005507">
    <property type="term" value="F:copper ion binding"/>
    <property type="evidence" value="ECO:0007669"/>
    <property type="project" value="TreeGrafter"/>
</dbReference>
<dbReference type="STRING" id="1408189.CLAC_01450"/>
<sequence>MSTAEEPAEAAPEERANVDERVSQAIAEAKSAALKALPRSRRVHDEESAHQRLAKRSGRSNTAFGLVLEGLETAEAAERAERALEAFPNVTATVVYNPGRAWITAPDDINPNEFIEVLKNVGIDSYLTRSTLRRRATRLDAAPLRRPSVPAAAQQVTEERIRRREAALRHSGVNSEVLFTARELVTKKRFWVSAVLSIPVIAVSLNVAWQFPGWQWMCAVLTSIVALWGGWPFHRAMVASLRRRMSALDGASSIAILLAWLWSMSQLILGHAGTIGYKTSPTWFAFNYRESAAAEVFFDVACGVTVLLLTGRMFTRYNRVRSGQIMRMLRIPAERRVTVVRKSAKSAEPKRLRVTVAELHIGDDIVIPPGAVIPVDGTVIGGASRIDAQLLGIGNEPQKVKVNAKVWAGALNMDNELKVRVWRTGSKTRAAAIARWLRMAIREETAVHQTAVRSASVLVPWAFSLAVVAFGAWWLASGTAGGAFAVSLAILSGIAPVALAMSTSTVQRIGILAGANNGILIRGNDAFRALAKSDVVMFNRVGTLTEGDMHVLRVAAEDGENPDLVLRVAGALMMESNHPASAAVVRACRVSRDAGSGGGDVPHWIETVHVEITEDGAFVGQVEIPVKDSEGKSELRFIEARVWRPRDLSLLSERMAVAALGGGAPLMVSWRGKVRGVITVGEDIKPDAVESIDALEDMGVDTMMITRDPYPVARRFADRLGISRVFAGIIASRKAGAVRSVHAGGETVVMVGDQDVQDCLRAADVGILMDNTEGTANVDMERSDVVALRNTVFSVPEAIEISRAVVRTMDANIYIAWFYNAAVLALSITGLIHPLLATLLMIISSLFIEWRSRRVSSRRKHLFKVKLGRW</sequence>
<feature type="transmembrane region" description="Helical" evidence="8">
    <location>
        <begin position="214"/>
        <end position="233"/>
    </location>
</feature>
<dbReference type="GO" id="GO:0016020">
    <property type="term" value="C:membrane"/>
    <property type="evidence" value="ECO:0007669"/>
    <property type="project" value="UniProtKB-SubCell"/>
</dbReference>
<comment type="subcellular location">
    <subcellularLocation>
        <location evidence="1">Membrane</location>
        <topology evidence="1">Multi-pass membrane protein</topology>
    </subcellularLocation>
</comment>
<dbReference type="SUPFAM" id="SSF81665">
    <property type="entry name" value="Calcium ATPase, transmembrane domain M"/>
    <property type="match status" value="1"/>
</dbReference>
<name>A0A0K2GXU7_9CORY</name>
<organism evidence="10 11">
    <name type="scientific">Corynebacterium lactis RW2-5</name>
    <dbReference type="NCBI Taxonomy" id="1408189"/>
    <lineage>
        <taxon>Bacteria</taxon>
        <taxon>Bacillati</taxon>
        <taxon>Actinomycetota</taxon>
        <taxon>Actinomycetes</taxon>
        <taxon>Mycobacteriales</taxon>
        <taxon>Corynebacteriaceae</taxon>
        <taxon>Corynebacterium</taxon>
    </lineage>
</organism>
<evidence type="ECO:0000256" key="1">
    <source>
        <dbReference type="ARBA" id="ARBA00004141"/>
    </source>
</evidence>
<dbReference type="EMBL" id="CP006841">
    <property type="protein sequence ID" value="ALA66615.1"/>
    <property type="molecule type" value="Genomic_DNA"/>
</dbReference>
<keyword evidence="5 8" id="KW-1133">Transmembrane helix</keyword>
<dbReference type="InterPro" id="IPR059000">
    <property type="entry name" value="ATPase_P-type_domA"/>
</dbReference>
<feature type="transmembrane region" description="Helical" evidence="8">
    <location>
        <begin position="190"/>
        <end position="208"/>
    </location>
</feature>
<evidence type="ECO:0000313" key="10">
    <source>
        <dbReference type="EMBL" id="ALA66615.1"/>
    </source>
</evidence>
<dbReference type="PANTHER" id="PTHR43520:SF8">
    <property type="entry name" value="P-TYPE CU(+) TRANSPORTER"/>
    <property type="match status" value="1"/>
</dbReference>
<feature type="transmembrane region" description="Helical" evidence="8">
    <location>
        <begin position="292"/>
        <end position="311"/>
    </location>
</feature>
<dbReference type="InterPro" id="IPR008250">
    <property type="entry name" value="ATPase_P-typ_transduc_dom_A_sf"/>
</dbReference>
<dbReference type="SUPFAM" id="SSF81653">
    <property type="entry name" value="Calcium ATPase, transduction domain A"/>
    <property type="match status" value="1"/>
</dbReference>
<dbReference type="InterPro" id="IPR023214">
    <property type="entry name" value="HAD_sf"/>
</dbReference>
<keyword evidence="3" id="KW-0479">Metal-binding</keyword>
<feature type="transmembrane region" description="Helical" evidence="8">
    <location>
        <begin position="254"/>
        <end position="272"/>
    </location>
</feature>
<feature type="region of interest" description="Disordered" evidence="7">
    <location>
        <begin position="37"/>
        <end position="57"/>
    </location>
</feature>
<dbReference type="Pfam" id="PF00122">
    <property type="entry name" value="E1-E2_ATPase"/>
    <property type="match status" value="1"/>
</dbReference>
<dbReference type="PATRIC" id="fig|1408189.4.peg.289"/>
<dbReference type="InterPro" id="IPR023299">
    <property type="entry name" value="ATPase_P-typ_cyto_dom_N"/>
</dbReference>
<proteinExistence type="predicted"/>
<feature type="transmembrane region" description="Helical" evidence="8">
    <location>
        <begin position="811"/>
        <end position="828"/>
    </location>
</feature>
<evidence type="ECO:0000313" key="11">
    <source>
        <dbReference type="Proteomes" id="UP000058446"/>
    </source>
</evidence>
<dbReference type="InterPro" id="IPR023298">
    <property type="entry name" value="ATPase_P-typ_TM_dom_sf"/>
</dbReference>
<dbReference type="Gene3D" id="3.40.50.1000">
    <property type="entry name" value="HAD superfamily/HAD-like"/>
    <property type="match status" value="1"/>
</dbReference>